<dbReference type="EMBL" id="FNRQ01000006">
    <property type="protein sequence ID" value="SEB09595.1"/>
    <property type="molecule type" value="Genomic_DNA"/>
</dbReference>
<evidence type="ECO:0000256" key="1">
    <source>
        <dbReference type="SAM" id="MobiDB-lite"/>
    </source>
</evidence>
<gene>
    <name evidence="2" type="ORF">SAMN05192564_10680</name>
</gene>
<dbReference type="RefSeq" id="WP_090535383.1">
    <property type="nucleotide sequence ID" value="NZ_FNRQ01000006.1"/>
</dbReference>
<sequence length="90" mass="10186">MTHYLQDELTAFWGRLAPYFVILESNQQDGTGPIGRVTIDTDDHQAFALHTTDVKPEGDTSENPTGQSATYTRFKVAGAEWGPWQRETWQ</sequence>
<feature type="region of interest" description="Disordered" evidence="1">
    <location>
        <begin position="52"/>
        <end position="71"/>
    </location>
</feature>
<accession>A0A1H4GJ03</accession>
<dbReference type="AlphaFoldDB" id="A0A1H4GJ03"/>
<feature type="compositionally biased region" description="Polar residues" evidence="1">
    <location>
        <begin position="61"/>
        <end position="71"/>
    </location>
</feature>
<reference evidence="3" key="1">
    <citation type="submission" date="2016-10" db="EMBL/GenBank/DDBJ databases">
        <authorList>
            <person name="Varghese N."/>
            <person name="Submissions S."/>
        </authorList>
    </citation>
    <scope>NUCLEOTIDE SEQUENCE [LARGE SCALE GENOMIC DNA]</scope>
    <source>
        <strain evidence="3">LMG 24000</strain>
    </source>
</reference>
<name>A0A1H4GJ03_9BURK</name>
<organism evidence="2 3">
    <name type="scientific">Paraburkholderia sartisoli</name>
    <dbReference type="NCBI Taxonomy" id="83784"/>
    <lineage>
        <taxon>Bacteria</taxon>
        <taxon>Pseudomonadati</taxon>
        <taxon>Pseudomonadota</taxon>
        <taxon>Betaproteobacteria</taxon>
        <taxon>Burkholderiales</taxon>
        <taxon>Burkholderiaceae</taxon>
        <taxon>Paraburkholderia</taxon>
    </lineage>
</organism>
<dbReference type="OrthoDB" id="9099937at2"/>
<protein>
    <submittedName>
        <fullName evidence="2">Uncharacterized protein</fullName>
    </submittedName>
</protein>
<dbReference type="STRING" id="83784.SAMN05192564_10680"/>
<evidence type="ECO:0000313" key="2">
    <source>
        <dbReference type="EMBL" id="SEB09595.1"/>
    </source>
</evidence>
<dbReference type="Proteomes" id="UP000198638">
    <property type="component" value="Unassembled WGS sequence"/>
</dbReference>
<evidence type="ECO:0000313" key="3">
    <source>
        <dbReference type="Proteomes" id="UP000198638"/>
    </source>
</evidence>
<proteinExistence type="predicted"/>
<keyword evidence="3" id="KW-1185">Reference proteome</keyword>